<dbReference type="PANTHER" id="PTHR43811:SF19">
    <property type="entry name" value="39 KDA FK506-BINDING NUCLEAR PROTEIN"/>
    <property type="match status" value="1"/>
</dbReference>
<dbReference type="InterPro" id="IPR041232">
    <property type="entry name" value="NPL"/>
</dbReference>
<feature type="region of interest" description="Disordered" evidence="5">
    <location>
        <begin position="97"/>
        <end position="128"/>
    </location>
</feature>
<keyword evidence="8" id="KW-1185">Reference proteome</keyword>
<feature type="compositionally biased region" description="Acidic residues" evidence="5">
    <location>
        <begin position="105"/>
        <end position="128"/>
    </location>
</feature>
<feature type="compositionally biased region" description="Basic and acidic residues" evidence="5">
    <location>
        <begin position="198"/>
        <end position="214"/>
    </location>
</feature>
<comment type="caution">
    <text evidence="7">The sequence shown here is derived from an EMBL/GenBank/DDBJ whole genome shotgun (WGS) entry which is preliminary data.</text>
</comment>
<organism evidence="7 8">
    <name type="scientific">Dioscorea zingiberensis</name>
    <dbReference type="NCBI Taxonomy" id="325984"/>
    <lineage>
        <taxon>Eukaryota</taxon>
        <taxon>Viridiplantae</taxon>
        <taxon>Streptophyta</taxon>
        <taxon>Embryophyta</taxon>
        <taxon>Tracheophyta</taxon>
        <taxon>Spermatophyta</taxon>
        <taxon>Magnoliopsida</taxon>
        <taxon>Liliopsida</taxon>
        <taxon>Dioscoreales</taxon>
        <taxon>Dioscoreaceae</taxon>
        <taxon>Dioscorea</taxon>
    </lineage>
</organism>
<reference evidence="7" key="2">
    <citation type="journal article" date="2022" name="Hortic Res">
        <title>The genome of Dioscorea zingiberensis sheds light on the biosynthesis, origin and evolution of the medicinally important diosgenin saponins.</title>
        <authorList>
            <person name="Li Y."/>
            <person name="Tan C."/>
            <person name="Li Z."/>
            <person name="Guo J."/>
            <person name="Li S."/>
            <person name="Chen X."/>
            <person name="Wang C."/>
            <person name="Dai X."/>
            <person name="Yang H."/>
            <person name="Song W."/>
            <person name="Hou L."/>
            <person name="Xu J."/>
            <person name="Tong Z."/>
            <person name="Xu A."/>
            <person name="Yuan X."/>
            <person name="Wang W."/>
            <person name="Yang Q."/>
            <person name="Chen L."/>
            <person name="Sun Z."/>
            <person name="Wang K."/>
            <person name="Pan B."/>
            <person name="Chen J."/>
            <person name="Bao Y."/>
            <person name="Liu F."/>
            <person name="Qi X."/>
            <person name="Gang D.R."/>
            <person name="Wen J."/>
            <person name="Li J."/>
        </authorList>
    </citation>
    <scope>NUCLEOTIDE SEQUENCE</scope>
    <source>
        <strain evidence="7">Dzin_1.0</strain>
    </source>
</reference>
<evidence type="ECO:0000259" key="6">
    <source>
        <dbReference type="Pfam" id="PF17800"/>
    </source>
</evidence>
<dbReference type="PANTHER" id="PTHR43811">
    <property type="entry name" value="FKBP-TYPE PEPTIDYL-PROLYL CIS-TRANS ISOMERASE FKPA"/>
    <property type="match status" value="1"/>
</dbReference>
<dbReference type="GO" id="GO:0003755">
    <property type="term" value="F:peptidyl-prolyl cis-trans isomerase activity"/>
    <property type="evidence" value="ECO:0007669"/>
    <property type="project" value="UniProtKB-KW"/>
</dbReference>
<evidence type="ECO:0000256" key="3">
    <source>
        <dbReference type="ARBA" id="ARBA00023110"/>
    </source>
</evidence>
<feature type="region of interest" description="Disordered" evidence="5">
    <location>
        <begin position="198"/>
        <end position="331"/>
    </location>
</feature>
<dbReference type="OrthoDB" id="1902587at2759"/>
<feature type="domain" description="Nucleoplasmin-like" evidence="6">
    <location>
        <begin position="3"/>
        <end position="94"/>
    </location>
</feature>
<sequence>MAFWGIEVRPGKPFTHSYDESRGRLRISQASLGDGKGSNKSVLQCNVGDKSPILLCNLIPNVSESCHLELEFEENDDVIFSVLGQRSVHLSGYYLGSGGNARGDDSDESYGEDIAETESEDAENYYDSEDDEYESDFIDDDDIEMFSAPRRKSNVVIKEIEEEEKPANGNADPKVLESEDEDGFPISFSVLKKSTVKKAEACEKSDQMNSDDKKRKVGTVVDDVGLKRKLSEPHIAPESIEKPKKKKKVKSKKALQTDEGDGDEGQLADGKTNLREGDEVDQAEYNDMDEDRPDAVEQEKLPDVKKDDPSSVFPNTTPESNGKRKRIRRKG</sequence>
<evidence type="ECO:0000256" key="2">
    <source>
        <dbReference type="ARBA" id="ARBA00013194"/>
    </source>
</evidence>
<evidence type="ECO:0000256" key="4">
    <source>
        <dbReference type="ARBA" id="ARBA00023235"/>
    </source>
</evidence>
<dbReference type="AlphaFoldDB" id="A0A9D5CYQ7"/>
<gene>
    <name evidence="7" type="ORF">J5N97_009417</name>
</gene>
<protein>
    <recommendedName>
        <fullName evidence="2">peptidylprolyl isomerase</fullName>
        <ecNumber evidence="2">5.2.1.8</ecNumber>
    </recommendedName>
</protein>
<keyword evidence="4" id="KW-0413">Isomerase</keyword>
<feature type="region of interest" description="Disordered" evidence="5">
    <location>
        <begin position="159"/>
        <end position="181"/>
    </location>
</feature>
<name>A0A9D5CYQ7_9LILI</name>
<feature type="compositionally biased region" description="Acidic residues" evidence="5">
    <location>
        <begin position="278"/>
        <end position="292"/>
    </location>
</feature>
<feature type="compositionally biased region" description="Basic residues" evidence="5">
    <location>
        <begin position="243"/>
        <end position="253"/>
    </location>
</feature>
<proteinExistence type="predicted"/>
<evidence type="ECO:0000313" key="7">
    <source>
        <dbReference type="EMBL" id="KAJ0981162.1"/>
    </source>
</evidence>
<dbReference type="Gene3D" id="2.60.120.340">
    <property type="entry name" value="Nucleoplasmin core domain"/>
    <property type="match status" value="1"/>
</dbReference>
<keyword evidence="3" id="KW-0697">Rotamase</keyword>
<dbReference type="Pfam" id="PF17800">
    <property type="entry name" value="NPL"/>
    <property type="match status" value="1"/>
</dbReference>
<accession>A0A9D5CYQ7</accession>
<evidence type="ECO:0000256" key="5">
    <source>
        <dbReference type="SAM" id="MobiDB-lite"/>
    </source>
</evidence>
<feature type="compositionally biased region" description="Basic and acidic residues" evidence="5">
    <location>
        <begin position="293"/>
        <end position="309"/>
    </location>
</feature>
<comment type="catalytic activity">
    <reaction evidence="1">
        <text>[protein]-peptidylproline (omega=180) = [protein]-peptidylproline (omega=0)</text>
        <dbReference type="Rhea" id="RHEA:16237"/>
        <dbReference type="Rhea" id="RHEA-COMP:10747"/>
        <dbReference type="Rhea" id="RHEA-COMP:10748"/>
        <dbReference type="ChEBI" id="CHEBI:83833"/>
        <dbReference type="ChEBI" id="CHEBI:83834"/>
        <dbReference type="EC" id="5.2.1.8"/>
    </reaction>
</comment>
<dbReference type="EC" id="5.2.1.8" evidence="2"/>
<reference evidence="7" key="1">
    <citation type="submission" date="2021-03" db="EMBL/GenBank/DDBJ databases">
        <authorList>
            <person name="Li Z."/>
            <person name="Yang C."/>
        </authorList>
    </citation>
    <scope>NUCLEOTIDE SEQUENCE</scope>
    <source>
        <strain evidence="7">Dzin_1.0</strain>
        <tissue evidence="7">Leaf</tissue>
    </source>
</reference>
<evidence type="ECO:0000256" key="1">
    <source>
        <dbReference type="ARBA" id="ARBA00000971"/>
    </source>
</evidence>
<dbReference type="Proteomes" id="UP001085076">
    <property type="component" value="Miscellaneous, Linkage group lg02"/>
</dbReference>
<dbReference type="EMBL" id="JAGGNH010000002">
    <property type="protein sequence ID" value="KAJ0981162.1"/>
    <property type="molecule type" value="Genomic_DNA"/>
</dbReference>
<evidence type="ECO:0000313" key="8">
    <source>
        <dbReference type="Proteomes" id="UP001085076"/>
    </source>
</evidence>